<protein>
    <submittedName>
        <fullName evidence="2">Uncharacterized protein</fullName>
    </submittedName>
</protein>
<keyword evidence="1" id="KW-0472">Membrane</keyword>
<dbReference type="Ensembl" id="ENSNVIT00000010069.1">
    <property type="protein sequence ID" value="ENSNVIP00000008603.1"/>
    <property type="gene ID" value="ENSNVIG00000006826.1"/>
</dbReference>
<name>A0A8C7AS82_NEOVI</name>
<evidence type="ECO:0000256" key="1">
    <source>
        <dbReference type="SAM" id="Phobius"/>
    </source>
</evidence>
<reference evidence="2" key="1">
    <citation type="submission" date="2025-08" db="UniProtKB">
        <authorList>
            <consortium name="Ensembl"/>
        </authorList>
    </citation>
    <scope>IDENTIFICATION</scope>
</reference>
<evidence type="ECO:0000313" key="3">
    <source>
        <dbReference type="Proteomes" id="UP000694425"/>
    </source>
</evidence>
<organism evidence="2 3">
    <name type="scientific">Neovison vison</name>
    <name type="common">American mink</name>
    <name type="synonym">Mustela vison</name>
    <dbReference type="NCBI Taxonomy" id="452646"/>
    <lineage>
        <taxon>Eukaryota</taxon>
        <taxon>Metazoa</taxon>
        <taxon>Chordata</taxon>
        <taxon>Craniata</taxon>
        <taxon>Vertebrata</taxon>
        <taxon>Euteleostomi</taxon>
        <taxon>Mammalia</taxon>
        <taxon>Eutheria</taxon>
        <taxon>Laurasiatheria</taxon>
        <taxon>Carnivora</taxon>
        <taxon>Caniformia</taxon>
        <taxon>Musteloidea</taxon>
        <taxon>Mustelidae</taxon>
        <taxon>Mustelinae</taxon>
        <taxon>Neogale</taxon>
    </lineage>
</organism>
<dbReference type="GeneTree" id="ENSGT00970000194933"/>
<accession>A0A8C7AS82</accession>
<proteinExistence type="predicted"/>
<keyword evidence="1" id="KW-0812">Transmembrane</keyword>
<feature type="transmembrane region" description="Helical" evidence="1">
    <location>
        <begin position="25"/>
        <end position="50"/>
    </location>
</feature>
<dbReference type="AlphaFoldDB" id="A0A8C7AS82"/>
<evidence type="ECO:0000313" key="2">
    <source>
        <dbReference type="Ensembl" id="ENSNVIP00000008603.1"/>
    </source>
</evidence>
<reference evidence="2" key="2">
    <citation type="submission" date="2025-09" db="UniProtKB">
        <authorList>
            <consortium name="Ensembl"/>
        </authorList>
    </citation>
    <scope>IDENTIFICATION</scope>
</reference>
<keyword evidence="3" id="KW-1185">Reference proteome</keyword>
<keyword evidence="1" id="KW-1133">Transmembrane helix</keyword>
<sequence length="51" mass="6021">MALAAVKWVISNRTIWKHLFPNQTGALYCVYNIIHIYTFTLHILCICIHYI</sequence>
<dbReference type="Proteomes" id="UP000694425">
    <property type="component" value="Unplaced"/>
</dbReference>